<comment type="caution">
    <text evidence="6">The sequence shown here is derived from an EMBL/GenBank/DDBJ whole genome shotgun (WGS) entry which is preliminary data.</text>
</comment>
<keyword evidence="5" id="KW-0472">Membrane</keyword>
<evidence type="ECO:0000256" key="3">
    <source>
        <dbReference type="ARBA" id="ARBA00022729"/>
    </source>
</evidence>
<keyword evidence="5" id="KW-1133">Transmembrane helix</keyword>
<gene>
    <name evidence="6" type="ORF">SNE40_017504</name>
</gene>
<dbReference type="Pfam" id="PF03098">
    <property type="entry name" value="An_peroxidase"/>
    <property type="match status" value="1"/>
</dbReference>
<keyword evidence="3" id="KW-0732">Signal</keyword>
<evidence type="ECO:0000256" key="5">
    <source>
        <dbReference type="SAM" id="Phobius"/>
    </source>
</evidence>
<name>A0AAN8JAK0_PATCE</name>
<dbReference type="Proteomes" id="UP001347796">
    <property type="component" value="Unassembled WGS sequence"/>
</dbReference>
<evidence type="ECO:0000313" key="7">
    <source>
        <dbReference type="Proteomes" id="UP001347796"/>
    </source>
</evidence>
<keyword evidence="5" id="KW-0812">Transmembrane</keyword>
<dbReference type="InterPro" id="IPR019791">
    <property type="entry name" value="Haem_peroxidase_animal"/>
</dbReference>
<dbReference type="EMBL" id="JAZGQO010000011">
    <property type="protein sequence ID" value="KAK6174181.1"/>
    <property type="molecule type" value="Genomic_DNA"/>
</dbReference>
<dbReference type="GO" id="GO:0020037">
    <property type="term" value="F:heme binding"/>
    <property type="evidence" value="ECO:0007669"/>
    <property type="project" value="InterPro"/>
</dbReference>
<keyword evidence="4" id="KW-0479">Metal-binding</keyword>
<organism evidence="6 7">
    <name type="scientific">Patella caerulea</name>
    <name type="common">Rayed Mediterranean limpet</name>
    <dbReference type="NCBI Taxonomy" id="87958"/>
    <lineage>
        <taxon>Eukaryota</taxon>
        <taxon>Metazoa</taxon>
        <taxon>Spiralia</taxon>
        <taxon>Lophotrochozoa</taxon>
        <taxon>Mollusca</taxon>
        <taxon>Gastropoda</taxon>
        <taxon>Patellogastropoda</taxon>
        <taxon>Patelloidea</taxon>
        <taxon>Patellidae</taxon>
        <taxon>Patella</taxon>
    </lineage>
</organism>
<sequence length="654" mass="75201">MKRLIAYFRLNRLNTDIDMRIGSVILWGITLLLYVVFVSSQNVESRSPNTSIMSLTMCAAQFSKMNKRYSRRRNLYTIPTRPTRRPRYTSVARSPCPNSGRLFRTADGFCNNILRPSLGQSFERFKRFRRANYNGRKGLPRIFGRCRRVGTRRCVRRLLPSARTVSTVIHPEVKTQSIGTVMRMQWGQFLDHDFTAAAVEQPESARTCCEQAASNPRIFRGTDDCFPIRIPQTPTPDRFFKQTCLELVRSRAIDANFTRRNPREQQNLLTSFVDASNVYGSDQETQDRLRAANGRMKTSAGNLLPRGRDEDCIRGPNAPFCFDAGDERVQVFPGLTALHTLFVRIHNDIVEELSQHNANWNGERLFQETRKIISAIMQRITYLEFVPEVLSEPTIKKFGLDEGNFKYDITIDPSIANVFATAVFRYGHSLIPNFLVIDGKQVASRQLFNNPEFIFTSLTSLVENLVSNPAELRDRFLTEEITDHLFETDEGSFDLASFNIQRGRDHGLPPYNSFRRFCGLRRVTSFSDPVFGNGGRFLARVYKNVDDMDVFAAGMVEESEEGSTLGPLFSCLMARQFRDLKFGDSFWYETRDRRRGFSFAQRRSIRRITLSQLLCQGFGLKSVQRNPFQVVRAGNLEVDCSRFPKIDLSPWYEH</sequence>
<dbReference type="GO" id="GO:0006979">
    <property type="term" value="P:response to oxidative stress"/>
    <property type="evidence" value="ECO:0007669"/>
    <property type="project" value="InterPro"/>
</dbReference>
<dbReference type="GO" id="GO:0005576">
    <property type="term" value="C:extracellular region"/>
    <property type="evidence" value="ECO:0007669"/>
    <property type="project" value="UniProtKB-SubCell"/>
</dbReference>
<dbReference type="InterPro" id="IPR010255">
    <property type="entry name" value="Haem_peroxidase_sf"/>
</dbReference>
<evidence type="ECO:0000313" key="6">
    <source>
        <dbReference type="EMBL" id="KAK6174181.1"/>
    </source>
</evidence>
<reference evidence="6 7" key="1">
    <citation type="submission" date="2024-01" db="EMBL/GenBank/DDBJ databases">
        <title>The genome of the rayed Mediterranean limpet Patella caerulea (Linnaeus, 1758).</title>
        <authorList>
            <person name="Anh-Thu Weber A."/>
            <person name="Halstead-Nussloch G."/>
        </authorList>
    </citation>
    <scope>NUCLEOTIDE SEQUENCE [LARGE SCALE GENOMIC DNA]</scope>
    <source>
        <strain evidence="6">AATW-2023a</strain>
        <tissue evidence="6">Whole specimen</tissue>
    </source>
</reference>
<dbReference type="Gene3D" id="1.10.640.10">
    <property type="entry name" value="Haem peroxidase domain superfamily, animal type"/>
    <property type="match status" value="1"/>
</dbReference>
<feature type="transmembrane region" description="Helical" evidence="5">
    <location>
        <begin position="21"/>
        <end position="40"/>
    </location>
</feature>
<accession>A0AAN8JAK0</accession>
<dbReference type="PRINTS" id="PR00457">
    <property type="entry name" value="ANPEROXIDASE"/>
</dbReference>
<comment type="subcellular location">
    <subcellularLocation>
        <location evidence="1">Secreted</location>
    </subcellularLocation>
</comment>
<proteinExistence type="predicted"/>
<keyword evidence="2" id="KW-0964">Secreted</keyword>
<feature type="binding site" description="axial binding residue" evidence="4">
    <location>
        <position position="428"/>
    </location>
    <ligand>
        <name>heme b</name>
        <dbReference type="ChEBI" id="CHEBI:60344"/>
    </ligand>
    <ligandPart>
        <name>Fe</name>
        <dbReference type="ChEBI" id="CHEBI:18248"/>
    </ligandPart>
</feature>
<evidence type="ECO:0008006" key="8">
    <source>
        <dbReference type="Google" id="ProtNLM"/>
    </source>
</evidence>
<evidence type="ECO:0000256" key="4">
    <source>
        <dbReference type="PIRSR" id="PIRSR619791-2"/>
    </source>
</evidence>
<dbReference type="InterPro" id="IPR037120">
    <property type="entry name" value="Haem_peroxidase_sf_animal"/>
</dbReference>
<dbReference type="GO" id="GO:0004601">
    <property type="term" value="F:peroxidase activity"/>
    <property type="evidence" value="ECO:0007669"/>
    <property type="project" value="InterPro"/>
</dbReference>
<keyword evidence="4" id="KW-0408">Iron</keyword>
<dbReference type="AlphaFoldDB" id="A0AAN8JAK0"/>
<dbReference type="SUPFAM" id="SSF48113">
    <property type="entry name" value="Heme-dependent peroxidases"/>
    <property type="match status" value="1"/>
</dbReference>
<keyword evidence="7" id="KW-1185">Reference proteome</keyword>
<keyword evidence="4" id="KW-0349">Heme</keyword>
<dbReference type="PROSITE" id="PS50292">
    <property type="entry name" value="PEROXIDASE_3"/>
    <property type="match status" value="1"/>
</dbReference>
<evidence type="ECO:0000256" key="2">
    <source>
        <dbReference type="ARBA" id="ARBA00022525"/>
    </source>
</evidence>
<dbReference type="GO" id="GO:0046872">
    <property type="term" value="F:metal ion binding"/>
    <property type="evidence" value="ECO:0007669"/>
    <property type="project" value="UniProtKB-KW"/>
</dbReference>
<dbReference type="PANTHER" id="PTHR11475:SF134">
    <property type="entry name" value="LD42267P"/>
    <property type="match status" value="1"/>
</dbReference>
<dbReference type="FunFam" id="1.10.640.10:FF:000003">
    <property type="entry name" value="chorion peroxidase"/>
    <property type="match status" value="1"/>
</dbReference>
<dbReference type="PANTHER" id="PTHR11475">
    <property type="entry name" value="OXIDASE/PEROXIDASE"/>
    <property type="match status" value="1"/>
</dbReference>
<protein>
    <recommendedName>
        <fullName evidence="8">Peroxidase</fullName>
    </recommendedName>
</protein>
<dbReference type="CDD" id="cd09823">
    <property type="entry name" value="peroxinectin_like"/>
    <property type="match status" value="1"/>
</dbReference>
<evidence type="ECO:0000256" key="1">
    <source>
        <dbReference type="ARBA" id="ARBA00004613"/>
    </source>
</evidence>